<keyword evidence="1" id="KW-0812">Transmembrane</keyword>
<keyword evidence="2" id="KW-0614">Plasmid</keyword>
<geneLocation type="plasmid" evidence="2 3">
    <name>unnamed1</name>
</geneLocation>
<dbReference type="EMBL" id="CP096660">
    <property type="protein sequence ID" value="UPV76366.1"/>
    <property type="molecule type" value="Genomic_DNA"/>
</dbReference>
<evidence type="ECO:0000313" key="2">
    <source>
        <dbReference type="EMBL" id="UPV76366.1"/>
    </source>
</evidence>
<dbReference type="GeneID" id="72187452"/>
<gene>
    <name evidence="2" type="ORF">M0R89_19595</name>
</gene>
<dbReference type="AlphaFoldDB" id="A0A8U0I0A7"/>
<evidence type="ECO:0000256" key="1">
    <source>
        <dbReference type="SAM" id="Phobius"/>
    </source>
</evidence>
<name>A0A8U0I0A7_9EURY</name>
<proteinExistence type="predicted"/>
<dbReference type="Proteomes" id="UP000830729">
    <property type="component" value="Plasmid unnamed1"/>
</dbReference>
<evidence type="ECO:0000313" key="3">
    <source>
        <dbReference type="Proteomes" id="UP000830729"/>
    </source>
</evidence>
<keyword evidence="1" id="KW-1133">Transmembrane helix</keyword>
<feature type="transmembrane region" description="Helical" evidence="1">
    <location>
        <begin position="33"/>
        <end position="54"/>
    </location>
</feature>
<protein>
    <submittedName>
        <fullName evidence="2">Uncharacterized protein</fullName>
    </submittedName>
</protein>
<dbReference type="KEGG" id="halx:M0R89_19595"/>
<reference evidence="2 3" key="1">
    <citation type="submission" date="2022-04" db="EMBL/GenBank/DDBJ databases">
        <title>Diverse halophilic archaea isolated from saline environments.</title>
        <authorList>
            <person name="Cui H.-L."/>
        </authorList>
    </citation>
    <scope>NUCLEOTIDE SEQUENCE [LARGE SCALE GENOMIC DNA]</scope>
    <source>
        <strain evidence="2 3">XZYJT49</strain>
        <plasmid evidence="2 3">unnamed1</plasmid>
    </source>
</reference>
<keyword evidence="3" id="KW-1185">Reference proteome</keyword>
<keyword evidence="1" id="KW-0472">Membrane</keyword>
<dbReference type="RefSeq" id="WP_248652399.1">
    <property type="nucleotide sequence ID" value="NZ_CP096660.1"/>
</dbReference>
<accession>A0A8U0I0A7</accession>
<organism evidence="2 3">
    <name type="scientific">Halorussus limi</name>
    <dbReference type="NCBI Taxonomy" id="2938695"/>
    <lineage>
        <taxon>Archaea</taxon>
        <taxon>Methanobacteriati</taxon>
        <taxon>Methanobacteriota</taxon>
        <taxon>Stenosarchaea group</taxon>
        <taxon>Halobacteria</taxon>
        <taxon>Halobacteriales</taxon>
        <taxon>Haladaptataceae</taxon>
        <taxon>Halorussus</taxon>
    </lineage>
</organism>
<sequence length="79" mass="8196">MTVATAPRRRRAASGLLAVGATALYLRTNPFAFLPASLAAFLVFVPLSLGAYAVTGKSWRLCLGTAVASALGMALGQWL</sequence>